<organism evidence="1 2">
    <name type="scientific">Xanthomonas euvesicatoria pv. euvesicatoria</name>
    <dbReference type="NCBI Taxonomy" id="2753541"/>
    <lineage>
        <taxon>Bacteria</taxon>
        <taxon>Pseudomonadati</taxon>
        <taxon>Pseudomonadota</taxon>
        <taxon>Gammaproteobacteria</taxon>
        <taxon>Lysobacterales</taxon>
        <taxon>Lysobacteraceae</taxon>
        <taxon>Xanthomonas</taxon>
    </lineage>
</organism>
<dbReference type="EMBL" id="JAJIUS010000117">
    <property type="protein sequence ID" value="MCC8637690.1"/>
    <property type="molecule type" value="Genomic_DNA"/>
</dbReference>
<dbReference type="RefSeq" id="WP_011345943.1">
    <property type="nucleotide sequence ID" value="NZ_JAJITV010000041.1"/>
</dbReference>
<sequence length="732" mass="79609">MARKFDLESDVVRWLVTQIQDGLLLDEIDGRDSITALAGMGSQENFLPAFGIDHFSRRASADAAANVLEHLGSLEIISVDTSISLTTGEVLRPDILCFNQETRTLVVFEVKRATDTERQTVTELAGYEQELRNAAPFLGTYDVLFVVVAANWSPLLTHAVGNMNAWSGKQYLGLKIAPATSGFRLTVEIPEAWHLTGALCLPGEALPSIDLYLWPKDHETCRSDDQEGCGAAADLGGVDDASRYPARIVLTAMEMIAREGDRTGAHGFMMLWRDAGAYGSGCWCLTLTTVDPYAMSAWATDNGLPQRSSEATQYFRSSVESGSAPRSLYGIARAALTLLRESFETGFESDLLWAVKAHGLRQRAVPVRFDFWGSLGRYAREFVANPAVRQNYMPFISASQLDWTDPVVGMTLVSNLTAGSPFPNGLIGCEEAFAVGRTLGDLGIAAHSSSQSHQHAAVLEPMLEWSQLEAVRYGVEMLQMSNASIEVVKPMPTLSNRSEQRLERLQELVDWVALDLIGSDHPAHQACFEIGFSNALLFDWIEDGAADPYAGPAATEAAKSARRVLEFALKQADGSQGQAFKSAPFLDLVELVGLADGEAKNCGESVGSLTAKLDDQRLLESFASVVLPGIDSIIPRVLHTVRAPFHTLVDWDYLKSGVRALFESGVRHPAVLFAQDGTIGTGQMSSPFNMGSPVADPSVEVYVLDMSAASAIAIKMTWDKVEEFHAKRSTRS</sequence>
<protein>
    <submittedName>
        <fullName evidence="1">Uncharacterized protein</fullName>
    </submittedName>
</protein>
<name>A0ABS8LTH2_XANEU</name>
<proteinExistence type="predicted"/>
<accession>A0ABS8LTH2</accession>
<keyword evidence="2" id="KW-1185">Reference proteome</keyword>
<gene>
    <name evidence="1" type="ORF">LN463_22505</name>
</gene>
<evidence type="ECO:0000313" key="2">
    <source>
        <dbReference type="Proteomes" id="UP001430605"/>
    </source>
</evidence>
<dbReference type="Proteomes" id="UP001430605">
    <property type="component" value="Unassembled WGS sequence"/>
</dbReference>
<reference evidence="1" key="1">
    <citation type="submission" date="2021-11" db="EMBL/GenBank/DDBJ databases">
        <title>Genome resources and taxonomic validation of 89 Xanthomonas strains.</title>
        <authorList>
            <person name="Tambong J.T."/>
        </authorList>
    </citation>
    <scope>NUCLEOTIDE SEQUENCE</scope>
    <source>
        <strain evidence="1">Xv 72</strain>
    </source>
</reference>
<evidence type="ECO:0000313" key="1">
    <source>
        <dbReference type="EMBL" id="MCC8637690.1"/>
    </source>
</evidence>
<comment type="caution">
    <text evidence="1">The sequence shown here is derived from an EMBL/GenBank/DDBJ whole genome shotgun (WGS) entry which is preliminary data.</text>
</comment>